<keyword evidence="4" id="KW-0677">Repeat</keyword>
<proteinExistence type="predicted"/>
<dbReference type="SUPFAM" id="SSF48371">
    <property type="entry name" value="ARM repeat"/>
    <property type="match status" value="1"/>
</dbReference>
<evidence type="ECO:0000256" key="5">
    <source>
        <dbReference type="ARBA" id="ARBA00022927"/>
    </source>
</evidence>
<gene>
    <name evidence="6" type="ORF">OIU85_008604</name>
</gene>
<dbReference type="GO" id="GO:0005737">
    <property type="term" value="C:cytoplasm"/>
    <property type="evidence" value="ECO:0007669"/>
    <property type="project" value="UniProtKB-SubCell"/>
</dbReference>
<organism evidence="6 7">
    <name type="scientific">Salix viminalis</name>
    <name type="common">Common osier</name>
    <name type="synonym">Basket willow</name>
    <dbReference type="NCBI Taxonomy" id="40686"/>
    <lineage>
        <taxon>Eukaryota</taxon>
        <taxon>Viridiplantae</taxon>
        <taxon>Streptophyta</taxon>
        <taxon>Embryophyta</taxon>
        <taxon>Tracheophyta</taxon>
        <taxon>Spermatophyta</taxon>
        <taxon>Magnoliopsida</taxon>
        <taxon>eudicotyledons</taxon>
        <taxon>Gunneridae</taxon>
        <taxon>Pentapetalae</taxon>
        <taxon>rosids</taxon>
        <taxon>fabids</taxon>
        <taxon>Malpighiales</taxon>
        <taxon>Salicaceae</taxon>
        <taxon>Saliceae</taxon>
        <taxon>Salix</taxon>
    </lineage>
</organism>
<keyword evidence="7" id="KW-1185">Reference proteome</keyword>
<name>A0A9Q0SIH1_SALVM</name>
<evidence type="ECO:0000256" key="4">
    <source>
        <dbReference type="ARBA" id="ARBA00022737"/>
    </source>
</evidence>
<keyword evidence="2" id="KW-0813">Transport</keyword>
<evidence type="ECO:0000256" key="1">
    <source>
        <dbReference type="ARBA" id="ARBA00004496"/>
    </source>
</evidence>
<dbReference type="InterPro" id="IPR040122">
    <property type="entry name" value="Importin_beta"/>
</dbReference>
<protein>
    <submittedName>
        <fullName evidence="6">Uncharacterized protein</fullName>
    </submittedName>
</protein>
<evidence type="ECO:0000256" key="2">
    <source>
        <dbReference type="ARBA" id="ARBA00022448"/>
    </source>
</evidence>
<accession>A0A9Q0SIH1</accession>
<dbReference type="AlphaFoldDB" id="A0A9Q0SIH1"/>
<dbReference type="Gene3D" id="1.25.10.10">
    <property type="entry name" value="Leucine-rich Repeat Variant"/>
    <property type="match status" value="1"/>
</dbReference>
<evidence type="ECO:0000256" key="3">
    <source>
        <dbReference type="ARBA" id="ARBA00022490"/>
    </source>
</evidence>
<reference evidence="6" key="1">
    <citation type="submission" date="2022-11" db="EMBL/GenBank/DDBJ databases">
        <authorList>
            <person name="Hyden B.L."/>
            <person name="Feng K."/>
            <person name="Yates T."/>
            <person name="Jawdy S."/>
            <person name="Smart L.B."/>
            <person name="Muchero W."/>
        </authorList>
    </citation>
    <scope>NUCLEOTIDE SEQUENCE</scope>
    <source>
        <tissue evidence="6">Shoot tip</tissue>
    </source>
</reference>
<evidence type="ECO:0000313" key="7">
    <source>
        <dbReference type="Proteomes" id="UP001151529"/>
    </source>
</evidence>
<evidence type="ECO:0000313" key="6">
    <source>
        <dbReference type="EMBL" id="KAJ6678035.1"/>
    </source>
</evidence>
<dbReference type="PANTHER" id="PTHR10527">
    <property type="entry name" value="IMPORTIN BETA"/>
    <property type="match status" value="1"/>
</dbReference>
<keyword evidence="5" id="KW-0653">Protein transport</keyword>
<dbReference type="Proteomes" id="UP001151529">
    <property type="component" value="Chromosome 7"/>
</dbReference>
<dbReference type="EMBL" id="JAPFFL010000014">
    <property type="protein sequence ID" value="KAJ6678035.1"/>
    <property type="molecule type" value="Genomic_DNA"/>
</dbReference>
<reference evidence="6" key="2">
    <citation type="journal article" date="2023" name="Int. J. Mol. Sci.">
        <title>De Novo Assembly and Annotation of 11 Diverse Shrub Willow (Salix) Genomes Reveals Novel Gene Organization in Sex-Linked Regions.</title>
        <authorList>
            <person name="Hyden B."/>
            <person name="Feng K."/>
            <person name="Yates T.B."/>
            <person name="Jawdy S."/>
            <person name="Cereghino C."/>
            <person name="Smart L.B."/>
            <person name="Muchero W."/>
        </authorList>
    </citation>
    <scope>NUCLEOTIDE SEQUENCE [LARGE SCALE GENOMIC DNA]</scope>
    <source>
        <tissue evidence="6">Shoot tip</tissue>
    </source>
</reference>
<dbReference type="InterPro" id="IPR016024">
    <property type="entry name" value="ARM-type_fold"/>
</dbReference>
<comment type="caution">
    <text evidence="6">The sequence shown here is derived from an EMBL/GenBank/DDBJ whole genome shotgun (WGS) entry which is preliminary data.</text>
</comment>
<dbReference type="InterPro" id="IPR011989">
    <property type="entry name" value="ARM-like"/>
</dbReference>
<dbReference type="GO" id="GO:0006606">
    <property type="term" value="P:protein import into nucleus"/>
    <property type="evidence" value="ECO:0007669"/>
    <property type="project" value="InterPro"/>
</dbReference>
<keyword evidence="3" id="KW-0963">Cytoplasm</keyword>
<sequence>MTAIWMVIGKDKFSDDTQQVVQLLASTPISNLDIHDPMRIQGLKAWGRLCKCLGHKFQPYMEVAIPCLLQSARLTLPDVANIEESDERNRMIQIKTAILEEKATACVLLRHCIAELKEGIDLWIDEVAETLVPLLNFYQHAEVRIAAALAMPEILKSSKAANDKRLLQKSPFEKLCSDIIPALVEALVKEEVIKISAVMLDSLEDCLEHKLLPFSYQDLF</sequence>
<dbReference type="OrthoDB" id="851820at2759"/>
<comment type="subcellular location">
    <subcellularLocation>
        <location evidence="1">Cytoplasm</location>
    </subcellularLocation>
</comment>